<dbReference type="AlphaFoldDB" id="F0J0V6"/>
<dbReference type="HOGENOM" id="CLU_103320_1_0_5"/>
<dbReference type="KEGG" id="amv:ACMV_22950"/>
<organism evidence="1 2">
    <name type="scientific">Acidiphilium multivorum (strain DSM 11245 / JCM 8867 / NBRC 100883 / AIU 301)</name>
    <dbReference type="NCBI Taxonomy" id="926570"/>
    <lineage>
        <taxon>Bacteria</taxon>
        <taxon>Pseudomonadati</taxon>
        <taxon>Pseudomonadota</taxon>
        <taxon>Alphaproteobacteria</taxon>
        <taxon>Acetobacterales</taxon>
        <taxon>Acidocellaceae</taxon>
        <taxon>Acidiphilium</taxon>
    </lineage>
</organism>
<evidence type="ECO:0000313" key="1">
    <source>
        <dbReference type="EMBL" id="BAJ81642.1"/>
    </source>
</evidence>
<sequence length="182" mass="19328">MRFPDMTCPNNFLRPALKAAALGSALALVACSNAKQPNLPNMETYRTPQAMASSGNGGLGTLFTFGGKSHAEQTGVAVNAYLWRASLVTLSFMPLASADPFAGVIVTDWYSPPAKPDRRFKVSAYVLGTTLTANNLKVSVFEQDRQDGAWVDQPVDPAVANGLEDRILARAAQLKAAGQLNG</sequence>
<dbReference type="RefSeq" id="WP_013640512.1">
    <property type="nucleotide sequence ID" value="NC_015186.1"/>
</dbReference>
<evidence type="ECO:0000313" key="2">
    <source>
        <dbReference type="Proteomes" id="UP000007100"/>
    </source>
</evidence>
<dbReference type="Proteomes" id="UP000007100">
    <property type="component" value="Chromosome"/>
</dbReference>
<dbReference type="OrthoDB" id="8479681at2"/>
<keyword evidence="2" id="KW-1185">Reference proteome</keyword>
<reference evidence="1 2" key="1">
    <citation type="submission" date="2010-12" db="EMBL/GenBank/DDBJ databases">
        <title>Whole genome sequence of Acidiphilium multivorum AIU301.</title>
        <authorList>
            <person name="Narita-Yamada S."/>
            <person name="Nakamura S."/>
            <person name="Ito N."/>
            <person name="Takarada H."/>
            <person name="Katano Y."/>
            <person name="Nakazawa H."/>
            <person name="Hosoyama A."/>
            <person name="Yamada R."/>
            <person name="Fujita N."/>
        </authorList>
    </citation>
    <scope>NUCLEOTIDE SEQUENCE [LARGE SCALE GENOMIC DNA]</scope>
    <source>
        <strain evidence="2">DSM 11245 / JCM 8867 / AIU301</strain>
    </source>
</reference>
<dbReference type="Pfam" id="PF12100">
    <property type="entry name" value="DUF3576"/>
    <property type="match status" value="1"/>
</dbReference>
<dbReference type="PROSITE" id="PS51257">
    <property type="entry name" value="PROKAR_LIPOPROTEIN"/>
    <property type="match status" value="1"/>
</dbReference>
<dbReference type="InterPro" id="IPR021959">
    <property type="entry name" value="DUF3576"/>
</dbReference>
<gene>
    <name evidence="1" type="ordered locus">ACMV_22950</name>
</gene>
<dbReference type="EMBL" id="AP012035">
    <property type="protein sequence ID" value="BAJ81642.1"/>
    <property type="molecule type" value="Genomic_DNA"/>
</dbReference>
<proteinExistence type="predicted"/>
<accession>F0J0V6</accession>
<name>F0J0V6_ACIMA</name>
<protein>
    <submittedName>
        <fullName evidence="1">Uncharacterized protein</fullName>
    </submittedName>
</protein>